<organism evidence="1 2">
    <name type="scientific">Goodea atripinnis</name>
    <dbReference type="NCBI Taxonomy" id="208336"/>
    <lineage>
        <taxon>Eukaryota</taxon>
        <taxon>Metazoa</taxon>
        <taxon>Chordata</taxon>
        <taxon>Craniata</taxon>
        <taxon>Vertebrata</taxon>
        <taxon>Euteleostomi</taxon>
        <taxon>Actinopterygii</taxon>
        <taxon>Neopterygii</taxon>
        <taxon>Teleostei</taxon>
        <taxon>Neoteleostei</taxon>
        <taxon>Acanthomorphata</taxon>
        <taxon>Ovalentaria</taxon>
        <taxon>Atherinomorphae</taxon>
        <taxon>Cyprinodontiformes</taxon>
        <taxon>Goodeidae</taxon>
        <taxon>Goodea</taxon>
    </lineage>
</organism>
<dbReference type="Proteomes" id="UP001476798">
    <property type="component" value="Unassembled WGS sequence"/>
</dbReference>
<reference evidence="1 2" key="1">
    <citation type="submission" date="2021-06" db="EMBL/GenBank/DDBJ databases">
        <authorList>
            <person name="Palmer J.M."/>
        </authorList>
    </citation>
    <scope>NUCLEOTIDE SEQUENCE [LARGE SCALE GENOMIC DNA]</scope>
    <source>
        <strain evidence="1 2">GA_2019</strain>
        <tissue evidence="1">Muscle</tissue>
    </source>
</reference>
<dbReference type="InterPro" id="IPR011009">
    <property type="entry name" value="Kinase-like_dom_sf"/>
</dbReference>
<dbReference type="Gene3D" id="3.90.1200.10">
    <property type="match status" value="1"/>
</dbReference>
<dbReference type="EMBL" id="JAHRIO010050642">
    <property type="protein sequence ID" value="MEQ2174745.1"/>
    <property type="molecule type" value="Genomic_DNA"/>
</dbReference>
<sequence>NTRMRTEQLSDPVISAEIATKLAHFHDMVMPFNKDPKWLFGTIDKDFKETGTALGRKG</sequence>
<feature type="non-terminal residue" evidence="1">
    <location>
        <position position="1"/>
    </location>
</feature>
<evidence type="ECO:0000313" key="2">
    <source>
        <dbReference type="Proteomes" id="UP001476798"/>
    </source>
</evidence>
<name>A0ABV0NTM9_9TELE</name>
<proteinExistence type="predicted"/>
<dbReference type="SUPFAM" id="SSF56112">
    <property type="entry name" value="Protein kinase-like (PK-like)"/>
    <property type="match status" value="1"/>
</dbReference>
<comment type="caution">
    <text evidence="1">The sequence shown here is derived from an EMBL/GenBank/DDBJ whole genome shotgun (WGS) entry which is preliminary data.</text>
</comment>
<gene>
    <name evidence="1" type="ORF">GOODEAATRI_011055</name>
</gene>
<protein>
    <submittedName>
        <fullName evidence="1">Uncharacterized protein</fullName>
    </submittedName>
</protein>
<accession>A0ABV0NTM9</accession>
<evidence type="ECO:0000313" key="1">
    <source>
        <dbReference type="EMBL" id="MEQ2174745.1"/>
    </source>
</evidence>
<keyword evidence="2" id="KW-1185">Reference proteome</keyword>